<reference evidence="2" key="1">
    <citation type="submission" date="2023-08" db="EMBL/GenBank/DDBJ databases">
        <title>Genomic characterization of piscicolin 126 produced by Carnobacterium maltaromaticum CM22 strain isolated from salmon (Salmo salar).</title>
        <authorList>
            <person name="Gonzalez-Gragera E."/>
            <person name="Garcia-Lopez J.D."/>
            <person name="Teso-Perez C."/>
            <person name="Gimenez-Hernandez I."/>
            <person name="Peralta-Sanchez J.M."/>
            <person name="Valdivia E."/>
            <person name="Montalban-Lopez M."/>
            <person name="Martin-Platero A.M."/>
            <person name="Banos A."/>
            <person name="Martinez-Bueno M."/>
        </authorList>
    </citation>
    <scope>NUCLEOTIDE SEQUENCE</scope>
    <source>
        <strain evidence="2">CM22</strain>
    </source>
</reference>
<protein>
    <submittedName>
        <fullName evidence="2">Uncharacterized protein</fullName>
    </submittedName>
</protein>
<evidence type="ECO:0000313" key="2">
    <source>
        <dbReference type="EMBL" id="MDZ5760676.1"/>
    </source>
</evidence>
<accession>A0AAW9K4G2</accession>
<gene>
    <name evidence="2" type="ORF">RAK27_18705</name>
</gene>
<keyword evidence="1" id="KW-1133">Transmembrane helix</keyword>
<feature type="transmembrane region" description="Helical" evidence="1">
    <location>
        <begin position="20"/>
        <end position="37"/>
    </location>
</feature>
<comment type="caution">
    <text evidence="2">The sequence shown here is derived from an EMBL/GenBank/DDBJ whole genome shotgun (WGS) entry which is preliminary data.</text>
</comment>
<dbReference type="Proteomes" id="UP001290462">
    <property type="component" value="Unassembled WGS sequence"/>
</dbReference>
<sequence>MLKERNEMMFTDIKRVKKIYFSLLACFIFVGIVYFLVNGEKKEVEKQNLIIEGTTTQVEKPKAKAENSANPSSEKAIFVREFITKYYEYNQLSPSVGLANSKNYIDANYYSYLEKELENKTTIPAYKSRNVRDVKDMTVEKIDGGERWSLTVTCSTQNEAGEHLGSFDVDFIVDVTNESKVISIVEKGAS</sequence>
<evidence type="ECO:0000313" key="3">
    <source>
        <dbReference type="Proteomes" id="UP001290462"/>
    </source>
</evidence>
<keyword evidence="1" id="KW-0472">Membrane</keyword>
<proteinExistence type="predicted"/>
<name>A0AAW9K4G2_CARML</name>
<dbReference type="EMBL" id="JAVBVO010000024">
    <property type="protein sequence ID" value="MDZ5760676.1"/>
    <property type="molecule type" value="Genomic_DNA"/>
</dbReference>
<evidence type="ECO:0000256" key="1">
    <source>
        <dbReference type="SAM" id="Phobius"/>
    </source>
</evidence>
<keyword evidence="1" id="KW-0812">Transmembrane</keyword>
<organism evidence="2 3">
    <name type="scientific">Carnobacterium maltaromaticum</name>
    <name type="common">Carnobacterium piscicola</name>
    <dbReference type="NCBI Taxonomy" id="2751"/>
    <lineage>
        <taxon>Bacteria</taxon>
        <taxon>Bacillati</taxon>
        <taxon>Bacillota</taxon>
        <taxon>Bacilli</taxon>
        <taxon>Lactobacillales</taxon>
        <taxon>Carnobacteriaceae</taxon>
        <taxon>Carnobacterium</taxon>
    </lineage>
</organism>
<dbReference type="AlphaFoldDB" id="A0AAW9K4G2"/>